<dbReference type="InterPro" id="IPR042100">
    <property type="entry name" value="Bug_dom1"/>
</dbReference>
<accession>F3KVG8</accession>
<dbReference type="EMBL" id="AEGR01000077">
    <property type="protein sequence ID" value="EGI76206.1"/>
    <property type="molecule type" value="Genomic_DNA"/>
</dbReference>
<gene>
    <name evidence="3" type="ORF">HGR_12277</name>
</gene>
<dbReference type="AlphaFoldDB" id="F3KVG8"/>
<keyword evidence="2" id="KW-0732">Signal</keyword>
<dbReference type="InterPro" id="IPR005064">
    <property type="entry name" value="BUG"/>
</dbReference>
<dbReference type="PANTHER" id="PTHR42928">
    <property type="entry name" value="TRICARBOXYLATE-BINDING PROTEIN"/>
    <property type="match status" value="1"/>
</dbReference>
<dbReference type="Proteomes" id="UP000016368">
    <property type="component" value="Unassembled WGS sequence"/>
</dbReference>
<feature type="chain" id="PRO_5003302110" evidence="2">
    <location>
        <begin position="28"/>
        <end position="326"/>
    </location>
</feature>
<dbReference type="Gene3D" id="3.40.190.150">
    <property type="entry name" value="Bordetella uptake gene, domain 1"/>
    <property type="match status" value="1"/>
</dbReference>
<evidence type="ECO:0000313" key="4">
    <source>
        <dbReference type="Proteomes" id="UP000016368"/>
    </source>
</evidence>
<name>F3KVG8_9BURK</name>
<feature type="signal peptide" evidence="2">
    <location>
        <begin position="1"/>
        <end position="27"/>
    </location>
</feature>
<organism evidence="3 4">
    <name type="scientific">Hylemonella gracilis ATCC 19624</name>
    <dbReference type="NCBI Taxonomy" id="887062"/>
    <lineage>
        <taxon>Bacteria</taxon>
        <taxon>Pseudomonadati</taxon>
        <taxon>Pseudomonadota</taxon>
        <taxon>Betaproteobacteria</taxon>
        <taxon>Burkholderiales</taxon>
        <taxon>Comamonadaceae</taxon>
        <taxon>Hylemonella</taxon>
    </lineage>
</organism>
<reference evidence="3 4" key="1">
    <citation type="journal article" date="2011" name="EMBO J.">
        <title>Structural diversity of bacterial flagellar motors.</title>
        <authorList>
            <person name="Chen S."/>
            <person name="Beeby M."/>
            <person name="Murphy G.E."/>
            <person name="Leadbetter J.R."/>
            <person name="Hendrixson D.R."/>
            <person name="Briegel A."/>
            <person name="Li Z."/>
            <person name="Shi J."/>
            <person name="Tocheva E.I."/>
            <person name="Muller A."/>
            <person name="Dobro M.J."/>
            <person name="Jensen G.J."/>
        </authorList>
    </citation>
    <scope>NUCLEOTIDE SEQUENCE [LARGE SCALE GENOMIC DNA]</scope>
    <source>
        <strain evidence="3 4">ATCC 19624</strain>
    </source>
</reference>
<dbReference type="PIRSF" id="PIRSF017082">
    <property type="entry name" value="YflP"/>
    <property type="match status" value="1"/>
</dbReference>
<comment type="caution">
    <text evidence="3">The sequence shown here is derived from an EMBL/GenBank/DDBJ whole genome shotgun (WGS) entry which is preliminary data.</text>
</comment>
<dbReference type="Gene3D" id="3.40.190.10">
    <property type="entry name" value="Periplasmic binding protein-like II"/>
    <property type="match status" value="1"/>
</dbReference>
<protein>
    <submittedName>
        <fullName evidence="3">TctC</fullName>
    </submittedName>
</protein>
<proteinExistence type="inferred from homology"/>
<dbReference type="PANTHER" id="PTHR42928:SF5">
    <property type="entry name" value="BLR1237 PROTEIN"/>
    <property type="match status" value="1"/>
</dbReference>
<dbReference type="STRING" id="887062.HGR_12277"/>
<evidence type="ECO:0000256" key="1">
    <source>
        <dbReference type="ARBA" id="ARBA00006987"/>
    </source>
</evidence>
<evidence type="ECO:0000256" key="2">
    <source>
        <dbReference type="SAM" id="SignalP"/>
    </source>
</evidence>
<dbReference type="SUPFAM" id="SSF53850">
    <property type="entry name" value="Periplasmic binding protein-like II"/>
    <property type="match status" value="1"/>
</dbReference>
<dbReference type="Pfam" id="PF03401">
    <property type="entry name" value="TctC"/>
    <property type="match status" value="1"/>
</dbReference>
<comment type="similarity">
    <text evidence="1">Belongs to the UPF0065 (bug) family.</text>
</comment>
<keyword evidence="4" id="KW-1185">Reference proteome</keyword>
<evidence type="ECO:0000313" key="3">
    <source>
        <dbReference type="EMBL" id="EGI76206.1"/>
    </source>
</evidence>
<sequence length="326" mass="34078">MYARSFLRRCAVALSWVIAATAVPALAQTQTYPSKPIQLVVAFAPGGAGDTVARLVARKMSASLGQAVVIENRPVPVAAVSLVKNARPDGHTLLMAGSGTALTSALFGKLPYDLMGDFIHVSTLASFDLVLITGEQSGLKNVAEVIAYAKANPGKLTIGSARVGSTQNLAAELFKSMAGIDALIVPYKASGDLLNALHGKDVQVAMEMLPPVLGQIKGQGIHALAVTAPRRFPGLPEVPTLAESSLPGYEASSWNGITVPAGTPPAVVARLAREIRMAVESPDVQAELLTLGYTAQASTPAQMAQRMQADIVKWRAVIDKAGIPRQ</sequence>
<dbReference type="RefSeq" id="WP_006298538.1">
    <property type="nucleotide sequence ID" value="NZ_AEGR01000077.1"/>
</dbReference>
<dbReference type="OrthoDB" id="8678477at2"/>
<dbReference type="eggNOG" id="COG3181">
    <property type="taxonomic scope" value="Bacteria"/>
</dbReference>